<evidence type="ECO:0000313" key="2">
    <source>
        <dbReference type="Proteomes" id="UP000241964"/>
    </source>
</evidence>
<protein>
    <submittedName>
        <fullName evidence="1">Uncharacterized protein</fullName>
    </submittedName>
</protein>
<sequence length="61" mass="6959">MGIEELVKSAFKEEFAIETTENLLRESSFSIEKIARIVGVSTEFVQKIKDDMQRPNPEVLS</sequence>
<dbReference type="AlphaFoldDB" id="A0A2P8FZV7"/>
<organism evidence="1 2">
    <name type="scientific">Dyadobacter jiangsuensis</name>
    <dbReference type="NCBI Taxonomy" id="1591085"/>
    <lineage>
        <taxon>Bacteria</taxon>
        <taxon>Pseudomonadati</taxon>
        <taxon>Bacteroidota</taxon>
        <taxon>Cytophagia</taxon>
        <taxon>Cytophagales</taxon>
        <taxon>Spirosomataceae</taxon>
        <taxon>Dyadobacter</taxon>
    </lineage>
</organism>
<keyword evidence="2" id="KW-1185">Reference proteome</keyword>
<accession>A0A2P8FZV7</accession>
<reference evidence="1 2" key="1">
    <citation type="submission" date="2018-03" db="EMBL/GenBank/DDBJ databases">
        <title>Genomic Encyclopedia of Archaeal and Bacterial Type Strains, Phase II (KMG-II): from individual species to whole genera.</title>
        <authorList>
            <person name="Goeker M."/>
        </authorList>
    </citation>
    <scope>NUCLEOTIDE SEQUENCE [LARGE SCALE GENOMIC DNA]</scope>
    <source>
        <strain evidence="1 2">DSM 29057</strain>
    </source>
</reference>
<evidence type="ECO:0000313" key="1">
    <source>
        <dbReference type="EMBL" id="PSL27261.1"/>
    </source>
</evidence>
<name>A0A2P8FZV7_9BACT</name>
<proteinExistence type="predicted"/>
<dbReference type="EMBL" id="PYAS01000008">
    <property type="protein sequence ID" value="PSL27261.1"/>
    <property type="molecule type" value="Genomic_DNA"/>
</dbReference>
<dbReference type="Proteomes" id="UP000241964">
    <property type="component" value="Unassembled WGS sequence"/>
</dbReference>
<comment type="caution">
    <text evidence="1">The sequence shown here is derived from an EMBL/GenBank/DDBJ whole genome shotgun (WGS) entry which is preliminary data.</text>
</comment>
<gene>
    <name evidence="1" type="ORF">CLV60_108116</name>
</gene>